<sequence length="263" mass="30153">MDYENRNRIFICNPITRDWEQLQQPPDGESPDYSALSFSVNRVSLCYTVAVVKSKQKPGDFQQWDFDIQIYKSQNRLWVSSASEVLVGWRGGDESVICGGILYCLVYSFSGNNQRHGLIMYDLGSNSPADSPMRSIIMVPCPLTCGRLMNLRDKVVMVGGIGRYDRPDIIKGIGIWELCEEQWQEVARMPQKFFQGFGELDDVFASSGMEDLVFIQSYGSPLLLIFDMGDRQWRWSMRCPVSKRFALQLFTGFCFEPRLEIPL</sequence>
<comment type="pathway">
    <text evidence="1">Protein modification; protein ubiquitination.</text>
</comment>
<organism evidence="4 5">
    <name type="scientific">Platanthera zijinensis</name>
    <dbReference type="NCBI Taxonomy" id="2320716"/>
    <lineage>
        <taxon>Eukaryota</taxon>
        <taxon>Viridiplantae</taxon>
        <taxon>Streptophyta</taxon>
        <taxon>Embryophyta</taxon>
        <taxon>Tracheophyta</taxon>
        <taxon>Spermatophyta</taxon>
        <taxon>Magnoliopsida</taxon>
        <taxon>Liliopsida</taxon>
        <taxon>Asparagales</taxon>
        <taxon>Orchidaceae</taxon>
        <taxon>Orchidoideae</taxon>
        <taxon>Orchideae</taxon>
        <taxon>Orchidinae</taxon>
        <taxon>Platanthera</taxon>
    </lineage>
</organism>
<keyword evidence="2" id="KW-0833">Ubl conjugation pathway</keyword>
<reference evidence="4 5" key="1">
    <citation type="journal article" date="2022" name="Nat. Plants">
        <title>Genomes of leafy and leafless Platanthera orchids illuminate the evolution of mycoheterotrophy.</title>
        <authorList>
            <person name="Li M.H."/>
            <person name="Liu K.W."/>
            <person name="Li Z."/>
            <person name="Lu H.C."/>
            <person name="Ye Q.L."/>
            <person name="Zhang D."/>
            <person name="Wang J.Y."/>
            <person name="Li Y.F."/>
            <person name="Zhong Z.M."/>
            <person name="Liu X."/>
            <person name="Yu X."/>
            <person name="Liu D.K."/>
            <person name="Tu X.D."/>
            <person name="Liu B."/>
            <person name="Hao Y."/>
            <person name="Liao X.Y."/>
            <person name="Jiang Y.T."/>
            <person name="Sun W.H."/>
            <person name="Chen J."/>
            <person name="Chen Y.Q."/>
            <person name="Ai Y."/>
            <person name="Zhai J.W."/>
            <person name="Wu S.S."/>
            <person name="Zhou Z."/>
            <person name="Hsiao Y.Y."/>
            <person name="Wu W.L."/>
            <person name="Chen Y.Y."/>
            <person name="Lin Y.F."/>
            <person name="Hsu J.L."/>
            <person name="Li C.Y."/>
            <person name="Wang Z.W."/>
            <person name="Zhao X."/>
            <person name="Zhong W.Y."/>
            <person name="Ma X.K."/>
            <person name="Ma L."/>
            <person name="Huang J."/>
            <person name="Chen G.Z."/>
            <person name="Huang M.Z."/>
            <person name="Huang L."/>
            <person name="Peng D.H."/>
            <person name="Luo Y.B."/>
            <person name="Zou S.Q."/>
            <person name="Chen S.P."/>
            <person name="Lan S."/>
            <person name="Tsai W.C."/>
            <person name="Van de Peer Y."/>
            <person name="Liu Z.J."/>
        </authorList>
    </citation>
    <scope>NUCLEOTIDE SEQUENCE [LARGE SCALE GENOMIC DNA]</scope>
    <source>
        <strain evidence="4">Lor287</strain>
    </source>
</reference>
<proteinExistence type="predicted"/>
<dbReference type="AlphaFoldDB" id="A0AAP0BH12"/>
<dbReference type="InterPro" id="IPR056592">
    <property type="entry name" value="Beta-prop_At3g26010-like"/>
</dbReference>
<dbReference type="InterPro" id="IPR011043">
    <property type="entry name" value="Gal_Oxase/kelch_b-propeller"/>
</dbReference>
<dbReference type="PANTHER" id="PTHR10706:SF130">
    <property type="entry name" value="F-BOX ONLY PROTEIN 31"/>
    <property type="match status" value="1"/>
</dbReference>
<evidence type="ECO:0000259" key="3">
    <source>
        <dbReference type="Pfam" id="PF24750"/>
    </source>
</evidence>
<gene>
    <name evidence="4" type="ORF">KSP39_PZI011143</name>
</gene>
<dbReference type="PANTHER" id="PTHR10706">
    <property type="entry name" value="F-BOX FAMILY PROTEIN"/>
    <property type="match status" value="1"/>
</dbReference>
<keyword evidence="5" id="KW-1185">Reference proteome</keyword>
<dbReference type="Gene3D" id="2.120.10.80">
    <property type="entry name" value="Kelch-type beta propeller"/>
    <property type="match status" value="1"/>
</dbReference>
<dbReference type="Pfam" id="PF24750">
    <property type="entry name" value="b-prop_At3g26010-like"/>
    <property type="match status" value="1"/>
</dbReference>
<dbReference type="SUPFAM" id="SSF50965">
    <property type="entry name" value="Galactose oxidase, central domain"/>
    <property type="match status" value="1"/>
</dbReference>
<comment type="caution">
    <text evidence="4">The sequence shown here is derived from an EMBL/GenBank/DDBJ whole genome shotgun (WGS) entry which is preliminary data.</text>
</comment>
<accession>A0AAP0BH12</accession>
<dbReference type="InterPro" id="IPR045048">
    <property type="entry name" value="FBXO31/39"/>
</dbReference>
<dbReference type="InterPro" id="IPR015915">
    <property type="entry name" value="Kelch-typ_b-propeller"/>
</dbReference>
<evidence type="ECO:0000313" key="5">
    <source>
        <dbReference type="Proteomes" id="UP001418222"/>
    </source>
</evidence>
<dbReference type="EMBL" id="JBBWWQ010000009">
    <property type="protein sequence ID" value="KAK8938918.1"/>
    <property type="molecule type" value="Genomic_DNA"/>
</dbReference>
<dbReference type="Proteomes" id="UP001418222">
    <property type="component" value="Unassembled WGS sequence"/>
</dbReference>
<name>A0AAP0BH12_9ASPA</name>
<protein>
    <submittedName>
        <fullName evidence="4">F-box/kelch-repeat protein</fullName>
    </submittedName>
</protein>
<feature type="domain" description="F-box protein At3g26010-like beta-propeller" evidence="3">
    <location>
        <begin position="5"/>
        <end position="127"/>
    </location>
</feature>
<evidence type="ECO:0000313" key="4">
    <source>
        <dbReference type="EMBL" id="KAK8938918.1"/>
    </source>
</evidence>
<evidence type="ECO:0000256" key="2">
    <source>
        <dbReference type="ARBA" id="ARBA00022786"/>
    </source>
</evidence>
<evidence type="ECO:0000256" key="1">
    <source>
        <dbReference type="ARBA" id="ARBA00004906"/>
    </source>
</evidence>